<evidence type="ECO:0000256" key="2">
    <source>
        <dbReference type="ARBA" id="ARBA00022801"/>
    </source>
</evidence>
<dbReference type="RefSeq" id="WP_121533972.1">
    <property type="nucleotide sequence ID" value="NZ_RCHI01000011.1"/>
</dbReference>
<evidence type="ECO:0000256" key="3">
    <source>
        <dbReference type="ARBA" id="ARBA00038412"/>
    </source>
</evidence>
<dbReference type="InterPro" id="IPR003615">
    <property type="entry name" value="HNH_nuc"/>
</dbReference>
<name>A0A421BN14_9RHOB</name>
<evidence type="ECO:0000313" key="7">
    <source>
        <dbReference type="Proteomes" id="UP000279673"/>
    </source>
</evidence>
<keyword evidence="6" id="KW-0255">Endonuclease</keyword>
<feature type="domain" description="HNH nuclease" evidence="5">
    <location>
        <begin position="52"/>
        <end position="102"/>
    </location>
</feature>
<keyword evidence="7" id="KW-1185">Reference proteome</keyword>
<dbReference type="GO" id="GO:0003676">
    <property type="term" value="F:nucleic acid binding"/>
    <property type="evidence" value="ECO:0007669"/>
    <property type="project" value="InterPro"/>
</dbReference>
<sequence>MPRPPHICTCGRLVAHGARCACQIASTRARNRRHDAKRPSARERGYTTDWQKERKAFLAAHPDCAMCGAPATVVDHIIPHRGNKALFWDRHNWQPLCAPCHNRHKQREERASHVVGT</sequence>
<comment type="caution">
    <text evidence="6">The sequence shown here is derived from an EMBL/GenBank/DDBJ whole genome shotgun (WGS) entry which is preliminary data.</text>
</comment>
<evidence type="ECO:0000313" key="6">
    <source>
        <dbReference type="EMBL" id="RLL64296.1"/>
    </source>
</evidence>
<dbReference type="EMBL" id="RCHI01000011">
    <property type="protein sequence ID" value="RLL64296.1"/>
    <property type="molecule type" value="Genomic_DNA"/>
</dbReference>
<dbReference type="AlphaFoldDB" id="A0A421BN14"/>
<dbReference type="Gene3D" id="1.10.30.50">
    <property type="match status" value="1"/>
</dbReference>
<dbReference type="InterPro" id="IPR002711">
    <property type="entry name" value="HNH"/>
</dbReference>
<dbReference type="SMART" id="SM00507">
    <property type="entry name" value="HNHc"/>
    <property type="match status" value="1"/>
</dbReference>
<keyword evidence="2" id="KW-0378">Hydrolase</keyword>
<evidence type="ECO:0000256" key="1">
    <source>
        <dbReference type="ARBA" id="ARBA00022722"/>
    </source>
</evidence>
<evidence type="ECO:0000256" key="4">
    <source>
        <dbReference type="ARBA" id="ARBA00040194"/>
    </source>
</evidence>
<dbReference type="PANTHER" id="PTHR41286">
    <property type="entry name" value="HNH NUCLEASE YAJD-RELATED"/>
    <property type="match status" value="1"/>
</dbReference>
<evidence type="ECO:0000259" key="5">
    <source>
        <dbReference type="SMART" id="SM00507"/>
    </source>
</evidence>
<dbReference type="GO" id="GO:0008270">
    <property type="term" value="F:zinc ion binding"/>
    <property type="evidence" value="ECO:0007669"/>
    <property type="project" value="InterPro"/>
</dbReference>
<comment type="similarity">
    <text evidence="3">Belongs to the HNH nuclease family.</text>
</comment>
<accession>A0A421BN14</accession>
<gene>
    <name evidence="6" type="ORF">DYS74_12200</name>
</gene>
<dbReference type="GO" id="GO:0005829">
    <property type="term" value="C:cytosol"/>
    <property type="evidence" value="ECO:0007669"/>
    <property type="project" value="TreeGrafter"/>
</dbReference>
<dbReference type="CDD" id="cd00085">
    <property type="entry name" value="HNHc"/>
    <property type="match status" value="1"/>
</dbReference>
<reference evidence="6 7" key="1">
    <citation type="submission" date="2018-10" db="EMBL/GenBank/DDBJ databases">
        <title>Rhodobacter sp . BO-81.</title>
        <authorList>
            <person name="Im W.T."/>
        </authorList>
    </citation>
    <scope>NUCLEOTIDE SEQUENCE [LARGE SCALE GENOMIC DNA]</scope>
    <source>
        <strain evidence="6 7">BO-81</strain>
    </source>
</reference>
<dbReference type="Proteomes" id="UP000279673">
    <property type="component" value="Unassembled WGS sequence"/>
</dbReference>
<dbReference type="GO" id="GO:0016787">
    <property type="term" value="F:hydrolase activity"/>
    <property type="evidence" value="ECO:0007669"/>
    <property type="project" value="UniProtKB-KW"/>
</dbReference>
<protein>
    <recommendedName>
        <fullName evidence="4">Putative HNH nuclease YajD</fullName>
    </recommendedName>
</protein>
<dbReference type="PANTHER" id="PTHR41286:SF1">
    <property type="entry name" value="HNH NUCLEASE YAJD-RELATED"/>
    <property type="match status" value="1"/>
</dbReference>
<dbReference type="Pfam" id="PF01844">
    <property type="entry name" value="HNH"/>
    <property type="match status" value="1"/>
</dbReference>
<organism evidence="6 7">
    <name type="scientific">Paenirhodobacter hankyongi</name>
    <dbReference type="NCBI Taxonomy" id="2294033"/>
    <lineage>
        <taxon>Bacteria</taxon>
        <taxon>Pseudomonadati</taxon>
        <taxon>Pseudomonadota</taxon>
        <taxon>Alphaproteobacteria</taxon>
        <taxon>Rhodobacterales</taxon>
        <taxon>Rhodobacter group</taxon>
        <taxon>Paenirhodobacter</taxon>
    </lineage>
</organism>
<dbReference type="GO" id="GO:0004519">
    <property type="term" value="F:endonuclease activity"/>
    <property type="evidence" value="ECO:0007669"/>
    <property type="project" value="UniProtKB-KW"/>
</dbReference>
<proteinExistence type="inferred from homology"/>
<keyword evidence="1" id="KW-0540">Nuclease</keyword>